<sequence>MVIERDGQIVAMSENELYMIDAEDEDGPDFMLPGRYGHINNMGVRQDLRGQGFGRLLVQATFDAFAHMHLDGYILWFNPANPLSSPFWPRMGFQPLWRTYQRHYPERSEG</sequence>
<organism evidence="2 3">
    <name type="scientific">Dictyobacter kobayashii</name>
    <dbReference type="NCBI Taxonomy" id="2014872"/>
    <lineage>
        <taxon>Bacteria</taxon>
        <taxon>Bacillati</taxon>
        <taxon>Chloroflexota</taxon>
        <taxon>Ktedonobacteria</taxon>
        <taxon>Ktedonobacterales</taxon>
        <taxon>Dictyobacteraceae</taxon>
        <taxon>Dictyobacter</taxon>
    </lineage>
</organism>
<dbReference type="GO" id="GO:0016747">
    <property type="term" value="F:acyltransferase activity, transferring groups other than amino-acyl groups"/>
    <property type="evidence" value="ECO:0007669"/>
    <property type="project" value="InterPro"/>
</dbReference>
<evidence type="ECO:0000313" key="2">
    <source>
        <dbReference type="EMBL" id="GCE21054.1"/>
    </source>
</evidence>
<keyword evidence="3" id="KW-1185">Reference proteome</keyword>
<dbReference type="Pfam" id="PF00583">
    <property type="entry name" value="Acetyltransf_1"/>
    <property type="match status" value="1"/>
</dbReference>
<dbReference type="InterPro" id="IPR000182">
    <property type="entry name" value="GNAT_dom"/>
</dbReference>
<reference evidence="3" key="1">
    <citation type="submission" date="2018-12" db="EMBL/GenBank/DDBJ databases">
        <title>Tengunoibacter tsumagoiensis gen. nov., sp. nov., Dictyobacter kobayashii sp. nov., D. alpinus sp. nov., and D. joshuensis sp. nov. and description of Dictyobacteraceae fam. nov. within the order Ktedonobacterales isolated from Tengu-no-mugimeshi.</title>
        <authorList>
            <person name="Wang C.M."/>
            <person name="Zheng Y."/>
            <person name="Sakai Y."/>
            <person name="Toyoda A."/>
            <person name="Minakuchi Y."/>
            <person name="Abe K."/>
            <person name="Yokota A."/>
            <person name="Yabe S."/>
        </authorList>
    </citation>
    <scope>NUCLEOTIDE SEQUENCE [LARGE SCALE GENOMIC DNA]</scope>
    <source>
        <strain evidence="3">Uno11</strain>
    </source>
</reference>
<evidence type="ECO:0000313" key="3">
    <source>
        <dbReference type="Proteomes" id="UP000287188"/>
    </source>
</evidence>
<dbReference type="SUPFAM" id="SSF55729">
    <property type="entry name" value="Acyl-CoA N-acyltransferases (Nat)"/>
    <property type="match status" value="1"/>
</dbReference>
<evidence type="ECO:0000259" key="1">
    <source>
        <dbReference type="PROSITE" id="PS51186"/>
    </source>
</evidence>
<protein>
    <recommendedName>
        <fullName evidence="1">N-acetyltransferase domain-containing protein</fullName>
    </recommendedName>
</protein>
<gene>
    <name evidence="2" type="ORF">KDK_48540</name>
</gene>
<dbReference type="CDD" id="cd04301">
    <property type="entry name" value="NAT_SF"/>
    <property type="match status" value="1"/>
</dbReference>
<dbReference type="Proteomes" id="UP000287188">
    <property type="component" value="Unassembled WGS sequence"/>
</dbReference>
<accession>A0A402APS1</accession>
<dbReference type="EMBL" id="BIFS01000001">
    <property type="protein sequence ID" value="GCE21054.1"/>
    <property type="molecule type" value="Genomic_DNA"/>
</dbReference>
<proteinExistence type="predicted"/>
<dbReference type="InterPro" id="IPR016181">
    <property type="entry name" value="Acyl_CoA_acyltransferase"/>
</dbReference>
<feature type="domain" description="N-acetyltransferase" evidence="1">
    <location>
        <begin position="1"/>
        <end position="110"/>
    </location>
</feature>
<name>A0A402APS1_9CHLR</name>
<comment type="caution">
    <text evidence="2">The sequence shown here is derived from an EMBL/GenBank/DDBJ whole genome shotgun (WGS) entry which is preliminary data.</text>
</comment>
<dbReference type="AlphaFoldDB" id="A0A402APS1"/>
<dbReference type="PROSITE" id="PS51186">
    <property type="entry name" value="GNAT"/>
    <property type="match status" value="1"/>
</dbReference>
<dbReference type="Gene3D" id="3.40.630.30">
    <property type="match status" value="1"/>
</dbReference>